<name>A0A9P7JWP0_9AGAM</name>
<protein>
    <submittedName>
        <fullName evidence="2">Uncharacterized protein</fullName>
    </submittedName>
</protein>
<dbReference type="RefSeq" id="XP_041295451.1">
    <property type="nucleotide sequence ID" value="XM_041441203.1"/>
</dbReference>
<keyword evidence="3" id="KW-1185">Reference proteome</keyword>
<dbReference type="GeneID" id="64703462"/>
<organism evidence="2 3">
    <name type="scientific">Suillus discolor</name>
    <dbReference type="NCBI Taxonomy" id="1912936"/>
    <lineage>
        <taxon>Eukaryota</taxon>
        <taxon>Fungi</taxon>
        <taxon>Dikarya</taxon>
        <taxon>Basidiomycota</taxon>
        <taxon>Agaricomycotina</taxon>
        <taxon>Agaricomycetes</taxon>
        <taxon>Agaricomycetidae</taxon>
        <taxon>Boletales</taxon>
        <taxon>Suillineae</taxon>
        <taxon>Suillaceae</taxon>
        <taxon>Suillus</taxon>
    </lineage>
</organism>
<feature type="compositionally biased region" description="Acidic residues" evidence="1">
    <location>
        <begin position="16"/>
        <end position="25"/>
    </location>
</feature>
<dbReference type="EMBL" id="JABBWM010000014">
    <property type="protein sequence ID" value="KAG2112652.1"/>
    <property type="molecule type" value="Genomic_DNA"/>
</dbReference>
<feature type="region of interest" description="Disordered" evidence="1">
    <location>
        <begin position="1"/>
        <end position="47"/>
    </location>
</feature>
<evidence type="ECO:0000313" key="3">
    <source>
        <dbReference type="Proteomes" id="UP000823399"/>
    </source>
</evidence>
<comment type="caution">
    <text evidence="2">The sequence shown here is derived from an EMBL/GenBank/DDBJ whole genome shotgun (WGS) entry which is preliminary data.</text>
</comment>
<evidence type="ECO:0000256" key="1">
    <source>
        <dbReference type="SAM" id="MobiDB-lite"/>
    </source>
</evidence>
<dbReference type="AlphaFoldDB" id="A0A9P7JWP0"/>
<gene>
    <name evidence="2" type="ORF">F5147DRAFT_771194</name>
</gene>
<accession>A0A9P7JWP0</accession>
<sequence length="74" mass="8044">MDVFGKGKGKETLDDADREDNEGGDADALNRNLEPGEILDGKAYKDDDPPAGIVQMIPLALHLHASFALNFPRH</sequence>
<reference evidence="2" key="1">
    <citation type="journal article" date="2020" name="New Phytol.">
        <title>Comparative genomics reveals dynamic genome evolution in host specialist ectomycorrhizal fungi.</title>
        <authorList>
            <person name="Lofgren L.A."/>
            <person name="Nguyen N.H."/>
            <person name="Vilgalys R."/>
            <person name="Ruytinx J."/>
            <person name="Liao H.L."/>
            <person name="Branco S."/>
            <person name="Kuo A."/>
            <person name="LaButti K."/>
            <person name="Lipzen A."/>
            <person name="Andreopoulos W."/>
            <person name="Pangilinan J."/>
            <person name="Riley R."/>
            <person name="Hundley H."/>
            <person name="Na H."/>
            <person name="Barry K."/>
            <person name="Grigoriev I.V."/>
            <person name="Stajich J.E."/>
            <person name="Kennedy P.G."/>
        </authorList>
    </citation>
    <scope>NUCLEOTIDE SEQUENCE</scope>
    <source>
        <strain evidence="2">FC423</strain>
    </source>
</reference>
<evidence type="ECO:0000313" key="2">
    <source>
        <dbReference type="EMBL" id="KAG2112652.1"/>
    </source>
</evidence>
<dbReference type="Proteomes" id="UP000823399">
    <property type="component" value="Unassembled WGS sequence"/>
</dbReference>
<proteinExistence type="predicted"/>